<evidence type="ECO:0000256" key="7">
    <source>
        <dbReference type="PIRSR" id="PIRSR005091-2"/>
    </source>
</evidence>
<feature type="binding site" evidence="8">
    <location>
        <position position="502"/>
    </location>
    <ligand>
        <name>Mn(2+)</name>
        <dbReference type="ChEBI" id="CHEBI:29035"/>
    </ligand>
</feature>
<name>A0A7G1HTP6_9BACT</name>
<gene>
    <name evidence="11" type="ORF">Cop2CBH44_12630</name>
</gene>
<keyword evidence="3 9" id="KW-0812">Transmembrane</keyword>
<feature type="binding site" evidence="7">
    <location>
        <position position="453"/>
    </location>
    <ligand>
        <name>substrate</name>
    </ligand>
</feature>
<keyword evidence="7" id="KW-0479">Metal-binding</keyword>
<feature type="domain" description="Sulfatase N-terminal" evidence="10">
    <location>
        <begin position="287"/>
        <end position="554"/>
    </location>
</feature>
<feature type="transmembrane region" description="Helical" evidence="9">
    <location>
        <begin position="73"/>
        <end position="91"/>
    </location>
</feature>
<feature type="transmembrane region" description="Helical" evidence="9">
    <location>
        <begin position="191"/>
        <end position="209"/>
    </location>
</feature>
<dbReference type="GO" id="GO:0005886">
    <property type="term" value="C:plasma membrane"/>
    <property type="evidence" value="ECO:0007669"/>
    <property type="project" value="UniProtKB-SubCell"/>
</dbReference>
<dbReference type="InterPro" id="IPR000917">
    <property type="entry name" value="Sulfatase_N"/>
</dbReference>
<feature type="transmembrane region" description="Helical" evidence="9">
    <location>
        <begin position="21"/>
        <end position="38"/>
    </location>
</feature>
<dbReference type="EMBL" id="AP023322">
    <property type="protein sequence ID" value="BCI62910.1"/>
    <property type="molecule type" value="Genomic_DNA"/>
</dbReference>
<feature type="active site" evidence="6">
    <location>
        <position position="337"/>
    </location>
</feature>
<feature type="transmembrane region" description="Helical" evidence="9">
    <location>
        <begin position="145"/>
        <end position="170"/>
    </location>
</feature>
<evidence type="ECO:0000256" key="5">
    <source>
        <dbReference type="ARBA" id="ARBA00023136"/>
    </source>
</evidence>
<organism evidence="11 12">
    <name type="scientific">Coprobacter secundus subsp. similis</name>
    <dbReference type="NCBI Taxonomy" id="2751153"/>
    <lineage>
        <taxon>Bacteria</taxon>
        <taxon>Pseudomonadati</taxon>
        <taxon>Bacteroidota</taxon>
        <taxon>Bacteroidia</taxon>
        <taxon>Bacteroidales</taxon>
        <taxon>Barnesiellaceae</taxon>
        <taxon>Coprobacter</taxon>
    </lineage>
</organism>
<keyword evidence="2" id="KW-1003">Cell membrane</keyword>
<feature type="binding site" evidence="8">
    <location>
        <position position="295"/>
    </location>
    <ligand>
        <name>Mn(2+)</name>
        <dbReference type="ChEBI" id="CHEBI:29035"/>
    </ligand>
</feature>
<dbReference type="InterPro" id="IPR012160">
    <property type="entry name" value="LtaS-like"/>
</dbReference>
<evidence type="ECO:0000256" key="8">
    <source>
        <dbReference type="PIRSR" id="PIRSR005091-3"/>
    </source>
</evidence>
<keyword evidence="12" id="KW-1185">Reference proteome</keyword>
<evidence type="ECO:0000313" key="11">
    <source>
        <dbReference type="EMBL" id="BCI62910.1"/>
    </source>
</evidence>
<evidence type="ECO:0000256" key="6">
    <source>
        <dbReference type="PIRSR" id="PIRSR005091-1"/>
    </source>
</evidence>
<feature type="transmembrane region" description="Helical" evidence="9">
    <location>
        <begin position="103"/>
        <end position="125"/>
    </location>
</feature>
<sequence>MYFGIFLLYIYLNFFYKMKHRLFYLIKTYAWFLFIFILQKPIFMIRHYDLYRNVPLSDWFDVMYHGLPLDFSLSAYILVIPVFVTLLTVWVQGRWSELVSRVYFGIISLLLSIIFICDIELYSYWGFRMDATPLFYLSSPSDAAASVPLLIMILVPICIIFYFMCIWFPLSHYIVKDMRNWHFCKHRWKCTISFIFVLAFLFVPIRGGFSVSTMNIGKVYFSSNISLNHAAINPVFSFMTSLSKEKDFKNQYRFMNDEKAEEIFTLLKGGDNYLLEDSLRWIKTDNPDILLIILESFSGAAMDSLCADAPAGIMPNLTQLAREGLFFTNFYANSFRTDRGLVAVLSGYPAQPTTSIMKYPSKSQSLPAIAKSLVRRGYETQFLYGGDADFTNMRSYFISTGYQSIICDEDFPISERLSKWGANDEVTFDKFFNLIANQEYHPYMKTFLTLSSHEPFDVPYKKFDDPYLNSVAYTDSCLGAFISKFKKTPQWDNTLVILVADHAMRYPAGIQEADILRHHIPMVWTGGVIKSPRVIYDYASQIDIAATLLGQLGISYDDFVFSKNLANPKQYKFAYYTFKDGFGFLDADNRVVYDNESNSIIISEGKSVERMEERGKAYLQKLYDDLGNR</sequence>
<dbReference type="InterPro" id="IPR050448">
    <property type="entry name" value="OpgB/LTA_synthase_biosynth"/>
</dbReference>
<dbReference type="PANTHER" id="PTHR47371">
    <property type="entry name" value="LIPOTEICHOIC ACID SYNTHASE"/>
    <property type="match status" value="1"/>
</dbReference>
<dbReference type="Gene3D" id="3.40.720.10">
    <property type="entry name" value="Alkaline Phosphatase, subunit A"/>
    <property type="match status" value="1"/>
</dbReference>
<dbReference type="AlphaFoldDB" id="A0A7G1HTP6"/>
<accession>A0A7G1HTP6</accession>
<comment type="subcellular location">
    <subcellularLocation>
        <location evidence="1">Cell membrane</location>
        <topology evidence="1">Multi-pass membrane protein</topology>
    </subcellularLocation>
</comment>
<evidence type="ECO:0000256" key="1">
    <source>
        <dbReference type="ARBA" id="ARBA00004651"/>
    </source>
</evidence>
<dbReference type="PANTHER" id="PTHR47371:SF3">
    <property type="entry name" value="PHOSPHOGLYCEROL TRANSFERASE I"/>
    <property type="match status" value="1"/>
</dbReference>
<reference evidence="12" key="1">
    <citation type="submission" date="2020-07" db="EMBL/GenBank/DDBJ databases">
        <title>Complete genome sequencing of Coprobacter sp. strain 2CBH44.</title>
        <authorList>
            <person name="Sakamoto M."/>
            <person name="Murakami T."/>
            <person name="Mori H."/>
        </authorList>
    </citation>
    <scope>NUCLEOTIDE SEQUENCE [LARGE SCALE GENOMIC DNA]</scope>
    <source>
        <strain evidence="12">2CBH44</strain>
    </source>
</reference>
<feature type="binding site" evidence="8">
    <location>
        <position position="501"/>
    </location>
    <ligand>
        <name>Mn(2+)</name>
        <dbReference type="ChEBI" id="CHEBI:29035"/>
    </ligand>
</feature>
<protein>
    <submittedName>
        <fullName evidence="11">Sulfatase</fullName>
    </submittedName>
</protein>
<keyword evidence="4 9" id="KW-1133">Transmembrane helix</keyword>
<dbReference type="KEGG" id="copr:Cop2CBH44_12630"/>
<dbReference type="Proteomes" id="UP000594042">
    <property type="component" value="Chromosome"/>
</dbReference>
<evidence type="ECO:0000256" key="3">
    <source>
        <dbReference type="ARBA" id="ARBA00022692"/>
    </source>
</evidence>
<evidence type="ECO:0000313" key="12">
    <source>
        <dbReference type="Proteomes" id="UP000594042"/>
    </source>
</evidence>
<dbReference type="CDD" id="cd16015">
    <property type="entry name" value="LTA_synthase"/>
    <property type="match status" value="1"/>
</dbReference>
<evidence type="ECO:0000256" key="9">
    <source>
        <dbReference type="SAM" id="Phobius"/>
    </source>
</evidence>
<dbReference type="SUPFAM" id="SSF53649">
    <property type="entry name" value="Alkaline phosphatase-like"/>
    <property type="match status" value="1"/>
</dbReference>
<feature type="binding site" evidence="8">
    <location>
        <position position="337"/>
    </location>
    <ligand>
        <name>Mn(2+)</name>
        <dbReference type="ChEBI" id="CHEBI:29035"/>
    </ligand>
</feature>
<dbReference type="PIRSF" id="PIRSF005091">
    <property type="entry name" value="Mmb_sulf_HI1246"/>
    <property type="match status" value="1"/>
</dbReference>
<dbReference type="Pfam" id="PF00884">
    <property type="entry name" value="Sulfatase"/>
    <property type="match status" value="1"/>
</dbReference>
<keyword evidence="5 9" id="KW-0472">Membrane</keyword>
<keyword evidence="7" id="KW-0464">Manganese</keyword>
<dbReference type="GO" id="GO:0046872">
    <property type="term" value="F:metal ion binding"/>
    <property type="evidence" value="ECO:0007669"/>
    <property type="project" value="UniProtKB-KW"/>
</dbReference>
<dbReference type="InterPro" id="IPR017850">
    <property type="entry name" value="Alkaline_phosphatase_core_sf"/>
</dbReference>
<evidence type="ECO:0000259" key="10">
    <source>
        <dbReference type="Pfam" id="PF00884"/>
    </source>
</evidence>
<evidence type="ECO:0000256" key="4">
    <source>
        <dbReference type="ARBA" id="ARBA00022989"/>
    </source>
</evidence>
<evidence type="ECO:0000256" key="2">
    <source>
        <dbReference type="ARBA" id="ARBA00022475"/>
    </source>
</evidence>
<dbReference type="Gene3D" id="3.30.1120.80">
    <property type="match status" value="1"/>
</dbReference>
<proteinExistence type="predicted"/>